<dbReference type="Proteomes" id="UP000004001">
    <property type="component" value="Unassembled WGS sequence"/>
</dbReference>
<reference evidence="1 2" key="1">
    <citation type="submission" date="2009-12" db="EMBL/GenBank/DDBJ databases">
        <title>Genome Sequence of Prevotella timonensis CRIS 5C-B1.</title>
        <authorList>
            <person name="Durkin A.S."/>
            <person name="Madupu R."/>
            <person name="Torralba M."/>
            <person name="Methe B."/>
            <person name="Sutton G."/>
            <person name="Strausberg R.L."/>
            <person name="Nelson K.E."/>
        </authorList>
    </citation>
    <scope>NUCLEOTIDE SEQUENCE [LARGE SCALE GENOMIC DNA]</scope>
    <source>
        <strain evidence="1 2">CRIS 5C-B1</strain>
    </source>
</reference>
<comment type="caution">
    <text evidence="1">The sequence shown here is derived from an EMBL/GenBank/DDBJ whole genome shotgun (WGS) entry which is preliminary data.</text>
</comment>
<organism evidence="1 2">
    <name type="scientific">Hoylesella timonensis CRIS 5C-B1</name>
    <dbReference type="NCBI Taxonomy" id="679189"/>
    <lineage>
        <taxon>Bacteria</taxon>
        <taxon>Pseudomonadati</taxon>
        <taxon>Bacteroidota</taxon>
        <taxon>Bacteroidia</taxon>
        <taxon>Bacteroidales</taxon>
        <taxon>Prevotellaceae</taxon>
        <taxon>Hoylesella</taxon>
    </lineage>
</organism>
<gene>
    <name evidence="1" type="ORF">HMPREF9019_1608</name>
</gene>
<accession>D1W1Q1</accession>
<proteinExistence type="predicted"/>
<evidence type="ECO:0000313" key="2">
    <source>
        <dbReference type="Proteomes" id="UP000004001"/>
    </source>
</evidence>
<dbReference type="EMBL" id="ADEF01000065">
    <property type="protein sequence ID" value="EFA96696.1"/>
    <property type="molecule type" value="Genomic_DNA"/>
</dbReference>
<sequence>MGNREKNKHAMCKKRVFDALERVEKGIFSVKTLKYGCCEQ</sequence>
<protein>
    <submittedName>
        <fullName evidence="1">Uncharacterized protein</fullName>
    </submittedName>
</protein>
<dbReference type="AlphaFoldDB" id="D1W1Q1"/>
<keyword evidence="2" id="KW-1185">Reference proteome</keyword>
<name>D1W1Q1_9BACT</name>
<evidence type="ECO:0000313" key="1">
    <source>
        <dbReference type="EMBL" id="EFA96696.1"/>
    </source>
</evidence>